<gene>
    <name evidence="6" type="ORF">Aam_021_031</name>
</gene>
<keyword evidence="4" id="KW-0804">Transcription</keyword>
<comment type="caution">
    <text evidence="6">The sequence shown here is derived from an EMBL/GenBank/DDBJ whole genome shotgun (WGS) entry which is preliminary data.</text>
</comment>
<dbReference type="InterPro" id="IPR046335">
    <property type="entry name" value="LacI/GalR-like_sensor"/>
</dbReference>
<evidence type="ECO:0000259" key="5">
    <source>
        <dbReference type="PROSITE" id="PS50932"/>
    </source>
</evidence>
<keyword evidence="3" id="KW-0238">DNA-binding</keyword>
<feature type="domain" description="HTH lacI-type" evidence="5">
    <location>
        <begin position="7"/>
        <end position="61"/>
    </location>
</feature>
<dbReference type="PANTHER" id="PTHR30146:SF148">
    <property type="entry name" value="HTH-TYPE TRANSCRIPTIONAL REPRESSOR PURR-RELATED"/>
    <property type="match status" value="1"/>
</dbReference>
<evidence type="ECO:0000256" key="4">
    <source>
        <dbReference type="ARBA" id="ARBA00023163"/>
    </source>
</evidence>
<protein>
    <submittedName>
        <fullName evidence="6">Transcriptional regulator LacI/alanine racemase</fullName>
    </submittedName>
</protein>
<keyword evidence="1" id="KW-0678">Repressor</keyword>
<dbReference type="SMART" id="SM00354">
    <property type="entry name" value="HTH_LACI"/>
    <property type="match status" value="1"/>
</dbReference>
<dbReference type="GO" id="GO:0000976">
    <property type="term" value="F:transcription cis-regulatory region binding"/>
    <property type="evidence" value="ECO:0007669"/>
    <property type="project" value="TreeGrafter"/>
</dbReference>
<keyword evidence="2" id="KW-0805">Transcription regulation</keyword>
<sequence>MVRRAGPSLRDVAECAGVSTATVSFVLNDTKPVSAETRARVEQAISELNYRRSPLARALRTGRHHAVGLLLPDLANPFFPALAQAVTEAAWRWGHALILASAGDDAKAEGEAMMALSERVDGIIWIPGSSKTTVRPTVPMVVLDRPSSQLAAFDSISADHHAGGAAAAALLRKLGRRKIGLLTGPGDSASACSRRDGFLAELNVDNLLWQCEAPFTLDLPKRAAKLLADPALDAVFAASDVMAIGALRTLRELGRDVPGEVLLVGYDDIPWASLVEPQLTTIRQPVTALGECAVTTLASRIADPERPPAHHLLQVSLVERASTAIMGSTRDASHR</sequence>
<dbReference type="Pfam" id="PF00356">
    <property type="entry name" value="LacI"/>
    <property type="match status" value="1"/>
</dbReference>
<accession>A0A0D6PE17</accession>
<dbReference type="SUPFAM" id="SSF53822">
    <property type="entry name" value="Periplasmic binding protein-like I"/>
    <property type="match status" value="1"/>
</dbReference>
<organism evidence="6 7">
    <name type="scientific">Acidocella aminolytica 101 = DSM 11237</name>
    <dbReference type="NCBI Taxonomy" id="1120923"/>
    <lineage>
        <taxon>Bacteria</taxon>
        <taxon>Pseudomonadati</taxon>
        <taxon>Pseudomonadota</taxon>
        <taxon>Alphaproteobacteria</taxon>
        <taxon>Acetobacterales</taxon>
        <taxon>Acidocellaceae</taxon>
        <taxon>Acidocella</taxon>
    </lineage>
</organism>
<dbReference type="CDD" id="cd06267">
    <property type="entry name" value="PBP1_LacI_sugar_binding-like"/>
    <property type="match status" value="1"/>
</dbReference>
<dbReference type="Gene3D" id="1.10.260.40">
    <property type="entry name" value="lambda repressor-like DNA-binding domains"/>
    <property type="match status" value="1"/>
</dbReference>
<dbReference type="PANTHER" id="PTHR30146">
    <property type="entry name" value="LACI-RELATED TRANSCRIPTIONAL REPRESSOR"/>
    <property type="match status" value="1"/>
</dbReference>
<dbReference type="CDD" id="cd01392">
    <property type="entry name" value="HTH_LacI"/>
    <property type="match status" value="1"/>
</dbReference>
<dbReference type="InterPro" id="IPR028082">
    <property type="entry name" value="Peripla_BP_I"/>
</dbReference>
<evidence type="ECO:0000313" key="7">
    <source>
        <dbReference type="Proteomes" id="UP000032668"/>
    </source>
</evidence>
<name>A0A0D6PE17_9PROT</name>
<dbReference type="PROSITE" id="PS50932">
    <property type="entry name" value="HTH_LACI_2"/>
    <property type="match status" value="1"/>
</dbReference>
<dbReference type="GO" id="GO:0003700">
    <property type="term" value="F:DNA-binding transcription factor activity"/>
    <property type="evidence" value="ECO:0007669"/>
    <property type="project" value="TreeGrafter"/>
</dbReference>
<dbReference type="Pfam" id="PF13377">
    <property type="entry name" value="Peripla_BP_3"/>
    <property type="match status" value="1"/>
</dbReference>
<dbReference type="EMBL" id="BANC01000021">
    <property type="protein sequence ID" value="GAN79443.1"/>
    <property type="molecule type" value="Genomic_DNA"/>
</dbReference>
<dbReference type="Gene3D" id="3.40.50.2300">
    <property type="match status" value="2"/>
</dbReference>
<dbReference type="PROSITE" id="PS00356">
    <property type="entry name" value="HTH_LACI_1"/>
    <property type="match status" value="1"/>
</dbReference>
<dbReference type="AlphaFoldDB" id="A0A0D6PE17"/>
<dbReference type="SUPFAM" id="SSF47413">
    <property type="entry name" value="lambda repressor-like DNA-binding domains"/>
    <property type="match status" value="1"/>
</dbReference>
<proteinExistence type="predicted"/>
<evidence type="ECO:0000256" key="1">
    <source>
        <dbReference type="ARBA" id="ARBA00022491"/>
    </source>
</evidence>
<dbReference type="STRING" id="1120923.SAMN02746095_00531"/>
<evidence type="ECO:0000256" key="2">
    <source>
        <dbReference type="ARBA" id="ARBA00023015"/>
    </source>
</evidence>
<evidence type="ECO:0000313" key="6">
    <source>
        <dbReference type="EMBL" id="GAN79443.1"/>
    </source>
</evidence>
<dbReference type="InterPro" id="IPR000843">
    <property type="entry name" value="HTH_LacI"/>
</dbReference>
<evidence type="ECO:0000256" key="3">
    <source>
        <dbReference type="ARBA" id="ARBA00023125"/>
    </source>
</evidence>
<dbReference type="OrthoDB" id="9772505at2"/>
<dbReference type="InterPro" id="IPR010982">
    <property type="entry name" value="Lambda_DNA-bd_dom_sf"/>
</dbReference>
<keyword evidence="7" id="KW-1185">Reference proteome</keyword>
<dbReference type="RefSeq" id="WP_048877901.1">
    <property type="nucleotide sequence ID" value="NZ_BANC01000021.1"/>
</dbReference>
<dbReference type="Proteomes" id="UP000032668">
    <property type="component" value="Unassembled WGS sequence"/>
</dbReference>
<reference evidence="6 7" key="1">
    <citation type="submission" date="2012-11" db="EMBL/GenBank/DDBJ databases">
        <title>Whole genome sequence of Acidocella aminolytica 101 = DSM 11237.</title>
        <authorList>
            <person name="Azuma Y."/>
            <person name="Higashiura N."/>
            <person name="Hirakawa H."/>
            <person name="Matsushita K."/>
        </authorList>
    </citation>
    <scope>NUCLEOTIDE SEQUENCE [LARGE SCALE GENOMIC DNA]</scope>
    <source>
        <strain evidence="7">101 / DSM 11237</strain>
    </source>
</reference>